<evidence type="ECO:0000313" key="1">
    <source>
        <dbReference type="EMBL" id="MEX1670010.1"/>
    </source>
</evidence>
<dbReference type="Pfam" id="PF09611">
    <property type="entry name" value="Cas_Csy1"/>
    <property type="match status" value="1"/>
</dbReference>
<accession>A0ABV3U978</accession>
<evidence type="ECO:0000313" key="2">
    <source>
        <dbReference type="Proteomes" id="UP001557485"/>
    </source>
</evidence>
<keyword evidence="2" id="KW-1185">Reference proteome</keyword>
<dbReference type="InterPro" id="IPR013397">
    <property type="entry name" value="CRISPR-assoc_prot_Csy1"/>
</dbReference>
<sequence length="457" mass="51589">MSGISSNQVRDAIAEFLQTQQNKKLEPELKRLDKAEKDNDIDAIQDVKEAISKLRQKYALDNWMANAANKMAAELNFGTHIAKGVHPDSKGDNVNFRDERELPIGLIGSQTLGSLALDANGNAASLPLASFFNVLVDEKSGLTLRDLILQNHAALAGAFSTTPENSKAYQAKFKAALSNEQSQPSTDERNKQLLWPSTENAAQTNEYTTLVPLHPSALTHAVFQKLNDIRYSEANKEARDNRKKKTAEQAAYVSISDLAVKKLGGTKPQNISQLTSGQGGRSYLLPSLPPELKPQREFSLSKNQATIFNNSLRYQCYLGLQQLFIVVRSVKNTVEWRDQRKEAIDVILAEILVLADKVQRQYVAGWSKDYQLDMAEKYWLDPQRADIEGEEVFAERRESEDWARTIEQNFSLWLNDILKRKFPSKKYEFADAEYTEWVREMRDAIKASQRAGQGVFI</sequence>
<protein>
    <submittedName>
        <fullName evidence="1">Type I-F CRISPR-associated protein Csy1</fullName>
    </submittedName>
</protein>
<comment type="caution">
    <text evidence="1">The sequence shown here is derived from an EMBL/GenBank/DDBJ whole genome shotgun (WGS) entry which is preliminary data.</text>
</comment>
<dbReference type="EMBL" id="JBFRYA010000012">
    <property type="protein sequence ID" value="MEX1670010.1"/>
    <property type="molecule type" value="Genomic_DNA"/>
</dbReference>
<proteinExistence type="predicted"/>
<gene>
    <name evidence="1" type="primary">csy1</name>
    <name evidence="1" type="ORF">AB4876_13900</name>
</gene>
<name>A0ABV3U978_9GAMM</name>
<reference evidence="1 2" key="1">
    <citation type="journal article" date="2011" name="Int. J. Syst. Evol. Microbiol.">
        <title>Zhongshania antarctica gen. nov., sp. nov. and Zhongshania guokunii sp. nov., gammaproteobacteria respectively isolated from coastal attached (fast) ice and surface seawater of the Antarctic.</title>
        <authorList>
            <person name="Li H.J."/>
            <person name="Zhang X.Y."/>
            <person name="Chen C.X."/>
            <person name="Zhang Y.J."/>
            <person name="Gao Z.M."/>
            <person name="Yu Y."/>
            <person name="Chen X.L."/>
            <person name="Chen B."/>
            <person name="Zhang Y.Z."/>
        </authorList>
    </citation>
    <scope>NUCLEOTIDE SEQUENCE [LARGE SCALE GENOMIC DNA]</scope>
    <source>
        <strain evidence="1 2">ZS6-22T</strain>
    </source>
</reference>
<dbReference type="Proteomes" id="UP001557485">
    <property type="component" value="Unassembled WGS sequence"/>
</dbReference>
<organism evidence="1 2">
    <name type="scientific">Zhongshania guokunii</name>
    <dbReference type="NCBI Taxonomy" id="641783"/>
    <lineage>
        <taxon>Bacteria</taxon>
        <taxon>Pseudomonadati</taxon>
        <taxon>Pseudomonadota</taxon>
        <taxon>Gammaproteobacteria</taxon>
        <taxon>Cellvibrionales</taxon>
        <taxon>Spongiibacteraceae</taxon>
        <taxon>Zhongshania</taxon>
    </lineage>
</organism>
<dbReference type="RefSeq" id="WP_368382382.1">
    <property type="nucleotide sequence ID" value="NZ_JBFRYA010000012.1"/>
</dbReference>
<dbReference type="NCBIfam" id="TIGR02564">
    <property type="entry name" value="cas_Csy1"/>
    <property type="match status" value="1"/>
</dbReference>